<dbReference type="InterPro" id="IPR040758">
    <property type="entry name" value="PrmC_N"/>
</dbReference>
<evidence type="ECO:0000256" key="4">
    <source>
        <dbReference type="ARBA" id="ARBA00048391"/>
    </source>
</evidence>
<comment type="catalytic activity">
    <reaction evidence="4 5">
        <text>L-glutaminyl-[peptide chain release factor] + S-adenosyl-L-methionine = N(5)-methyl-L-glutaminyl-[peptide chain release factor] + S-adenosyl-L-homocysteine + H(+)</text>
        <dbReference type="Rhea" id="RHEA:42896"/>
        <dbReference type="Rhea" id="RHEA-COMP:10271"/>
        <dbReference type="Rhea" id="RHEA-COMP:10272"/>
        <dbReference type="ChEBI" id="CHEBI:15378"/>
        <dbReference type="ChEBI" id="CHEBI:30011"/>
        <dbReference type="ChEBI" id="CHEBI:57856"/>
        <dbReference type="ChEBI" id="CHEBI:59789"/>
        <dbReference type="ChEBI" id="CHEBI:61891"/>
        <dbReference type="EC" id="2.1.1.297"/>
    </reaction>
</comment>
<accession>A0A371XAP2</accession>
<dbReference type="Pfam" id="PF05175">
    <property type="entry name" value="MTS"/>
    <property type="match status" value="1"/>
</dbReference>
<evidence type="ECO:0000256" key="2">
    <source>
        <dbReference type="ARBA" id="ARBA00022679"/>
    </source>
</evidence>
<name>A0A371XAP2_9HYPH</name>
<proteinExistence type="inferred from homology"/>
<keyword evidence="3 5" id="KW-0949">S-adenosyl-L-methionine</keyword>
<dbReference type="PANTHER" id="PTHR18895:SF74">
    <property type="entry name" value="MTRF1L RELEASE FACTOR GLUTAMINE METHYLTRANSFERASE"/>
    <property type="match status" value="1"/>
</dbReference>
<dbReference type="Gene3D" id="3.40.50.150">
    <property type="entry name" value="Vaccinia Virus protein VP39"/>
    <property type="match status" value="1"/>
</dbReference>
<sequence length="291" mass="30767">MPEVASGGSTVAHLLREGAAALAAAHVATPDLDARILLAEALQIGTSVLLASRERAVDPHTRTQFNEWIDRRAAGEPVFRIVGRRDFYGHEFRLSAGTLEPRPDTETIVDVALEILRARSGEGSLRILDIGTGSGAIALAILAEVPDATAIATDISEDALQTSCLNSRLLGVEDRFVAVRTEYAAGISGPLDLLVSNPPYIPSGEIVSLSKEVQNFDPLLALDGGADGLDAYRAIAGAAPGLLAPHGAIVVEIGIGQEADVTLIFEARGFALVEARKDLAGIVRSLHFRWR</sequence>
<evidence type="ECO:0000256" key="3">
    <source>
        <dbReference type="ARBA" id="ARBA00022691"/>
    </source>
</evidence>
<dbReference type="InterPro" id="IPR029063">
    <property type="entry name" value="SAM-dependent_MTases_sf"/>
</dbReference>
<dbReference type="Proteomes" id="UP000264310">
    <property type="component" value="Unassembled WGS sequence"/>
</dbReference>
<dbReference type="OrthoDB" id="9800643at2"/>
<evidence type="ECO:0000259" key="7">
    <source>
        <dbReference type="Pfam" id="PF17827"/>
    </source>
</evidence>
<dbReference type="Pfam" id="PF17827">
    <property type="entry name" value="PrmC_N"/>
    <property type="match status" value="1"/>
</dbReference>
<dbReference type="InterPro" id="IPR004556">
    <property type="entry name" value="HemK-like"/>
</dbReference>
<feature type="binding site" evidence="5">
    <location>
        <begin position="197"/>
        <end position="200"/>
    </location>
    <ligand>
        <name>substrate</name>
    </ligand>
</feature>
<feature type="domain" description="Release factor glutamine methyltransferase N-terminal" evidence="7">
    <location>
        <begin position="14"/>
        <end position="83"/>
    </location>
</feature>
<dbReference type="GO" id="GO:0032259">
    <property type="term" value="P:methylation"/>
    <property type="evidence" value="ECO:0007669"/>
    <property type="project" value="UniProtKB-KW"/>
</dbReference>
<dbReference type="NCBIfam" id="TIGR03534">
    <property type="entry name" value="RF_mod_PrmC"/>
    <property type="match status" value="1"/>
</dbReference>
<evidence type="ECO:0000313" key="9">
    <source>
        <dbReference type="Proteomes" id="UP000264310"/>
    </source>
</evidence>
<dbReference type="GO" id="GO:0102559">
    <property type="term" value="F:peptide chain release factor N(5)-glutamine methyltransferase activity"/>
    <property type="evidence" value="ECO:0007669"/>
    <property type="project" value="UniProtKB-EC"/>
</dbReference>
<comment type="caution">
    <text evidence="8">The sequence shown here is derived from an EMBL/GenBank/DDBJ whole genome shotgun (WGS) entry which is preliminary data.</text>
</comment>
<dbReference type="AlphaFoldDB" id="A0A371XAP2"/>
<comment type="caution">
    <text evidence="5">Lacks conserved residue(s) required for the propagation of feature annotation.</text>
</comment>
<organism evidence="8 9">
    <name type="scientific">Fulvimarina endophytica</name>
    <dbReference type="NCBI Taxonomy" id="2293836"/>
    <lineage>
        <taxon>Bacteria</taxon>
        <taxon>Pseudomonadati</taxon>
        <taxon>Pseudomonadota</taxon>
        <taxon>Alphaproteobacteria</taxon>
        <taxon>Hyphomicrobiales</taxon>
        <taxon>Aurantimonadaceae</taxon>
        <taxon>Fulvimarina</taxon>
    </lineage>
</organism>
<dbReference type="PROSITE" id="PS00092">
    <property type="entry name" value="N6_MTASE"/>
    <property type="match status" value="1"/>
</dbReference>
<feature type="domain" description="Methyltransferase small" evidence="6">
    <location>
        <begin position="123"/>
        <end position="200"/>
    </location>
</feature>
<dbReference type="InterPro" id="IPR019874">
    <property type="entry name" value="RF_methyltr_PrmC"/>
</dbReference>
<dbReference type="NCBIfam" id="TIGR00536">
    <property type="entry name" value="hemK_fam"/>
    <property type="match status" value="1"/>
</dbReference>
<dbReference type="RefSeq" id="WP_116681559.1">
    <property type="nucleotide sequence ID" value="NZ_QURL01000001.1"/>
</dbReference>
<protein>
    <recommendedName>
        <fullName evidence="5">Release factor glutamine methyltransferase</fullName>
        <shortName evidence="5">RF MTase</shortName>
        <ecNumber evidence="5">2.1.1.297</ecNumber>
    </recommendedName>
    <alternativeName>
        <fullName evidence="5">N5-glutamine methyltransferase PrmC</fullName>
    </alternativeName>
    <alternativeName>
        <fullName evidence="5">Protein-(glutamine-N5) MTase PrmC</fullName>
    </alternativeName>
    <alternativeName>
        <fullName evidence="5">Protein-glutamine N-methyltransferase PrmC</fullName>
    </alternativeName>
</protein>
<evidence type="ECO:0000256" key="1">
    <source>
        <dbReference type="ARBA" id="ARBA00022603"/>
    </source>
</evidence>
<dbReference type="EC" id="2.1.1.297" evidence="5"/>
<dbReference type="InterPro" id="IPR007848">
    <property type="entry name" value="Small_mtfrase_dom"/>
</dbReference>
<keyword evidence="2 5" id="KW-0808">Transferase</keyword>
<dbReference type="Gene3D" id="1.10.8.10">
    <property type="entry name" value="DNA helicase RuvA subunit, C-terminal domain"/>
    <property type="match status" value="1"/>
</dbReference>
<dbReference type="InterPro" id="IPR050320">
    <property type="entry name" value="N5-glutamine_MTase"/>
</dbReference>
<dbReference type="CDD" id="cd02440">
    <property type="entry name" value="AdoMet_MTases"/>
    <property type="match status" value="1"/>
</dbReference>
<feature type="binding site" evidence="5">
    <location>
        <begin position="131"/>
        <end position="135"/>
    </location>
    <ligand>
        <name>S-adenosyl-L-methionine</name>
        <dbReference type="ChEBI" id="CHEBI:59789"/>
    </ligand>
</feature>
<keyword evidence="9" id="KW-1185">Reference proteome</keyword>
<keyword evidence="1 5" id="KW-0489">Methyltransferase</keyword>
<dbReference type="InterPro" id="IPR002052">
    <property type="entry name" value="DNA_methylase_N6_adenine_CS"/>
</dbReference>
<feature type="binding site" evidence="5">
    <location>
        <position position="154"/>
    </location>
    <ligand>
        <name>S-adenosyl-L-methionine</name>
        <dbReference type="ChEBI" id="CHEBI:59789"/>
    </ligand>
</feature>
<dbReference type="EMBL" id="QURL01000001">
    <property type="protein sequence ID" value="RFC66307.1"/>
    <property type="molecule type" value="Genomic_DNA"/>
</dbReference>
<dbReference type="HAMAP" id="MF_02126">
    <property type="entry name" value="RF_methyltr_PrmC"/>
    <property type="match status" value="1"/>
</dbReference>
<evidence type="ECO:0000313" key="8">
    <source>
        <dbReference type="EMBL" id="RFC66307.1"/>
    </source>
</evidence>
<feature type="binding site" evidence="5">
    <location>
        <position position="197"/>
    </location>
    <ligand>
        <name>S-adenosyl-L-methionine</name>
        <dbReference type="ChEBI" id="CHEBI:59789"/>
    </ligand>
</feature>
<evidence type="ECO:0000259" key="6">
    <source>
        <dbReference type="Pfam" id="PF05175"/>
    </source>
</evidence>
<evidence type="ECO:0000256" key="5">
    <source>
        <dbReference type="HAMAP-Rule" id="MF_02126"/>
    </source>
</evidence>
<reference evidence="8 9" key="1">
    <citation type="submission" date="2018-08" db="EMBL/GenBank/DDBJ databases">
        <title>Fulvimarina sp. 85, whole genome shotgun sequence.</title>
        <authorList>
            <person name="Tuo L."/>
        </authorList>
    </citation>
    <scope>NUCLEOTIDE SEQUENCE [LARGE SCALE GENOMIC DNA]</scope>
    <source>
        <strain evidence="8 9">85</strain>
    </source>
</reference>
<comment type="function">
    <text evidence="5">Methylates the class 1 translation termination release factors RF1/PrfA and RF2/PrfB on the glutamine residue of the universally conserved GGQ motif.</text>
</comment>
<dbReference type="GO" id="GO:0003676">
    <property type="term" value="F:nucleic acid binding"/>
    <property type="evidence" value="ECO:0007669"/>
    <property type="project" value="InterPro"/>
</dbReference>
<dbReference type="SUPFAM" id="SSF53335">
    <property type="entry name" value="S-adenosyl-L-methionine-dependent methyltransferases"/>
    <property type="match status" value="1"/>
</dbReference>
<gene>
    <name evidence="5 8" type="primary">prmC</name>
    <name evidence="8" type="ORF">DYI37_02325</name>
</gene>
<comment type="similarity">
    <text evidence="5">Belongs to the protein N5-glutamine methyltransferase family. PrmC subfamily.</text>
</comment>
<dbReference type="PANTHER" id="PTHR18895">
    <property type="entry name" value="HEMK METHYLTRANSFERASE"/>
    <property type="match status" value="1"/>
</dbReference>